<dbReference type="InterPro" id="IPR007404">
    <property type="entry name" value="YdjM-like"/>
</dbReference>
<dbReference type="EMBL" id="JACNLL010000009">
    <property type="protein sequence ID" value="MBC8198547.1"/>
    <property type="molecule type" value="Genomic_DNA"/>
</dbReference>
<evidence type="ECO:0000313" key="3">
    <source>
        <dbReference type="Proteomes" id="UP000603545"/>
    </source>
</evidence>
<protein>
    <submittedName>
        <fullName evidence="2">Metal-dependent hydrolase</fullName>
    </submittedName>
</protein>
<feature type="transmembrane region" description="Helical" evidence="1">
    <location>
        <begin position="126"/>
        <end position="148"/>
    </location>
</feature>
<evidence type="ECO:0000256" key="1">
    <source>
        <dbReference type="SAM" id="Phobius"/>
    </source>
</evidence>
<dbReference type="PANTHER" id="PTHR40031:SF1">
    <property type="entry name" value="MEMBRANE-BOUND METAL-DEPENDENT HYDROLASE"/>
    <property type="match status" value="1"/>
</dbReference>
<evidence type="ECO:0000313" key="2">
    <source>
        <dbReference type="EMBL" id="MBC8198547.1"/>
    </source>
</evidence>
<organism evidence="2 3">
    <name type="scientific">Candidatus Desulfaltia bathyphila</name>
    <dbReference type="NCBI Taxonomy" id="2841697"/>
    <lineage>
        <taxon>Bacteria</taxon>
        <taxon>Pseudomonadati</taxon>
        <taxon>Thermodesulfobacteriota</taxon>
        <taxon>Desulfobacteria</taxon>
        <taxon>Desulfobacterales</taxon>
        <taxon>Desulfobacterales incertae sedis</taxon>
        <taxon>Candidatus Desulfaltia</taxon>
    </lineage>
</organism>
<keyword evidence="1" id="KW-0812">Transmembrane</keyword>
<sequence length="332" mass="38529">MDPITHITAGVLSSQVVRKPFSRRFIIILFCIIAAWLPDIDNLVTFLGPELYLIHHRGITHSFAGSIILSMLLVAVFRLFIKSFPTIKGLIISLFMILVHIYLDLVTSYGTQIFYPFNNTRYSLDAVYIVDLFYTFSIASICFFSFLSKKHRQEVVMLGLAWLFLYPVICLGIKYAALYRVESELQKNRISFEKVHISPELFTPLFWKVIVEDRETYKIAGFNIFNTCGTKSFIKFDKAEPYMFKKFGECASIFNTYTWFASYPVIKTEKSDQSRLITFGDLRFYSTIGFVRKLLKNNEPPFSLTARVNESLKVMEYYYYKPGGAKVIQHLE</sequence>
<gene>
    <name evidence="2" type="ORF">H8E80_00665</name>
</gene>
<feature type="transmembrane region" description="Helical" evidence="1">
    <location>
        <begin position="87"/>
        <end position="106"/>
    </location>
</feature>
<dbReference type="InterPro" id="IPR053170">
    <property type="entry name" value="Transcription_regulator"/>
</dbReference>
<name>A0A8J6N4J8_9BACT</name>
<proteinExistence type="predicted"/>
<keyword evidence="1" id="KW-1133">Transmembrane helix</keyword>
<dbReference type="Proteomes" id="UP000603545">
    <property type="component" value="Unassembled WGS sequence"/>
</dbReference>
<feature type="transmembrane region" description="Helical" evidence="1">
    <location>
        <begin position="58"/>
        <end position="80"/>
    </location>
</feature>
<comment type="caution">
    <text evidence="2">The sequence shown here is derived from an EMBL/GenBank/DDBJ whole genome shotgun (WGS) entry which is preliminary data.</text>
</comment>
<dbReference type="AlphaFoldDB" id="A0A8J6N4J8"/>
<keyword evidence="2" id="KW-0378">Hydrolase</keyword>
<reference evidence="2 3" key="1">
    <citation type="submission" date="2020-08" db="EMBL/GenBank/DDBJ databases">
        <title>Bridging the membrane lipid divide: bacteria of the FCB group superphylum have the potential to synthesize archaeal ether lipids.</title>
        <authorList>
            <person name="Villanueva L."/>
            <person name="Von Meijenfeldt F.A.B."/>
            <person name="Westbye A.B."/>
            <person name="Yadav S."/>
            <person name="Hopmans E.C."/>
            <person name="Dutilh B.E."/>
            <person name="Sinninghe Damste J.S."/>
        </authorList>
    </citation>
    <scope>NUCLEOTIDE SEQUENCE [LARGE SCALE GENOMIC DNA]</scope>
    <source>
        <strain evidence="2">NIOZ-UU82</strain>
    </source>
</reference>
<keyword evidence="1" id="KW-0472">Membrane</keyword>
<dbReference type="PANTHER" id="PTHR40031">
    <property type="entry name" value="HYPOTHETICAL MEMBRANE SPANNING PROTEIN"/>
    <property type="match status" value="1"/>
</dbReference>
<dbReference type="Pfam" id="PF04307">
    <property type="entry name" value="YdjM"/>
    <property type="match status" value="1"/>
</dbReference>
<feature type="transmembrane region" description="Helical" evidence="1">
    <location>
        <begin position="21"/>
        <end position="38"/>
    </location>
</feature>
<dbReference type="GO" id="GO:0016787">
    <property type="term" value="F:hydrolase activity"/>
    <property type="evidence" value="ECO:0007669"/>
    <property type="project" value="UniProtKB-KW"/>
</dbReference>
<accession>A0A8J6N4J8</accession>
<feature type="transmembrane region" description="Helical" evidence="1">
    <location>
        <begin position="155"/>
        <end position="177"/>
    </location>
</feature>